<dbReference type="EMBL" id="BAABHQ010000005">
    <property type="protein sequence ID" value="GAA4874463.1"/>
    <property type="molecule type" value="Genomic_DNA"/>
</dbReference>
<dbReference type="InterPro" id="IPR006076">
    <property type="entry name" value="FAD-dep_OxRdtase"/>
</dbReference>
<dbReference type="Pfam" id="PF01266">
    <property type="entry name" value="DAO"/>
    <property type="match status" value="1"/>
</dbReference>
<reference evidence="3" key="1">
    <citation type="journal article" date="2019" name="Int. J. Syst. Evol. Microbiol.">
        <title>The Global Catalogue of Microorganisms (GCM) 10K type strain sequencing project: providing services to taxonomists for standard genome sequencing and annotation.</title>
        <authorList>
            <consortium name="The Broad Institute Genomics Platform"/>
            <consortium name="The Broad Institute Genome Sequencing Center for Infectious Disease"/>
            <person name="Wu L."/>
            <person name="Ma J."/>
        </authorList>
    </citation>
    <scope>NUCLEOTIDE SEQUENCE [LARGE SCALE GENOMIC DNA]</scope>
    <source>
        <strain evidence="3">JCM 17983</strain>
    </source>
</reference>
<evidence type="ECO:0000313" key="2">
    <source>
        <dbReference type="EMBL" id="GAA4874463.1"/>
    </source>
</evidence>
<evidence type="ECO:0000259" key="1">
    <source>
        <dbReference type="Pfam" id="PF01266"/>
    </source>
</evidence>
<dbReference type="PANTHER" id="PTHR43422">
    <property type="entry name" value="THIAMINE THIAZOLE SYNTHASE"/>
    <property type="match status" value="1"/>
</dbReference>
<evidence type="ECO:0000313" key="3">
    <source>
        <dbReference type="Proteomes" id="UP001500457"/>
    </source>
</evidence>
<feature type="domain" description="FAD dependent oxidoreductase" evidence="1">
    <location>
        <begin position="2"/>
        <end position="47"/>
    </location>
</feature>
<dbReference type="PRINTS" id="PR00420">
    <property type="entry name" value="RNGMNOXGNASE"/>
</dbReference>
<organism evidence="2 3">
    <name type="scientific">Actinomycetospora straminea</name>
    <dbReference type="NCBI Taxonomy" id="663607"/>
    <lineage>
        <taxon>Bacteria</taxon>
        <taxon>Bacillati</taxon>
        <taxon>Actinomycetota</taxon>
        <taxon>Actinomycetes</taxon>
        <taxon>Pseudonocardiales</taxon>
        <taxon>Pseudonocardiaceae</taxon>
        <taxon>Actinomycetospora</taxon>
    </lineage>
</organism>
<comment type="caution">
    <text evidence="2">The sequence shown here is derived from an EMBL/GenBank/DDBJ whole genome shotgun (WGS) entry which is preliminary data.</text>
</comment>
<proteinExistence type="predicted"/>
<dbReference type="Proteomes" id="UP001500457">
    <property type="component" value="Unassembled WGS sequence"/>
</dbReference>
<protein>
    <submittedName>
        <fullName evidence="2">FAD-dependent oxidoreductase</fullName>
    </submittedName>
</protein>
<dbReference type="SUPFAM" id="SSF51905">
    <property type="entry name" value="FAD/NAD(P)-binding domain"/>
    <property type="match status" value="1"/>
</dbReference>
<keyword evidence="3" id="KW-1185">Reference proteome</keyword>
<dbReference type="Gene3D" id="3.50.50.60">
    <property type="entry name" value="FAD/NAD(P)-binding domain"/>
    <property type="match status" value="1"/>
</dbReference>
<accession>A0ABP9EBD8</accession>
<name>A0ABP9EBD8_9PSEU</name>
<dbReference type="RefSeq" id="WP_274230822.1">
    <property type="nucleotide sequence ID" value="NZ_BAABHQ010000005.1"/>
</dbReference>
<dbReference type="InterPro" id="IPR036188">
    <property type="entry name" value="FAD/NAD-bd_sf"/>
</dbReference>
<dbReference type="PANTHER" id="PTHR43422:SF3">
    <property type="entry name" value="THIAMINE THIAZOLE SYNTHASE"/>
    <property type="match status" value="1"/>
</dbReference>
<sequence length="474" mass="49804">MDVVVVGGSAAGLAAALVLARDGHRVTVLERDDLAPAPDVETAAAHALRPTAPQVVQPHVFLPGTRALLERLLPDVLAAFRAAGARDAPLTSQMPATLTDRSPFDGDDELLPVMSRRATFDWVLGCVAAAEPGVVVRHGVTVTGLLADAAGPGDPPRVRGVTTDGGDVPADLVVDAAGRRTAIDRWLDGVGARRTCVESAPCGLAYISRQYRIRDGADLPGPDTARVVTGLDEFLVGLWAGDGRTAQIALAPLAADRRFRTAHAPEVFERVLRTVPYYAAWLDVLEPISDVAVMGGLHNTFRRLVVDGRPVATGLLAVGDSVCTTNPTFGRGIGVALRTIGDLAEVLAEHPDDPEGAALALDRAVLEHVRPWYADQAATDAARLALLRHTVLGDPVPPPPAAEGERVTFADLRRASLVDPIAFRAVARIMGMVGDAEKLYTDPEVVAATRAALARGGAATPRLTRAELETALTV</sequence>
<gene>
    <name evidence="2" type="ORF">GCM10023203_25590</name>
</gene>